<feature type="non-terminal residue" evidence="1">
    <location>
        <position position="20"/>
    </location>
</feature>
<evidence type="ECO:0000313" key="2">
    <source>
        <dbReference type="Proteomes" id="UP000265520"/>
    </source>
</evidence>
<dbReference type="Proteomes" id="UP000265520">
    <property type="component" value="Unassembled WGS sequence"/>
</dbReference>
<comment type="caution">
    <text evidence="1">The sequence shown here is derived from an EMBL/GenBank/DDBJ whole genome shotgun (WGS) entry which is preliminary data.</text>
</comment>
<accession>A0A392QZI7</accession>
<protein>
    <submittedName>
        <fullName evidence="1">Uncharacterized protein</fullName>
    </submittedName>
</protein>
<evidence type="ECO:0000313" key="1">
    <source>
        <dbReference type="EMBL" id="MCI28946.1"/>
    </source>
</evidence>
<name>A0A392QZI7_9FABA</name>
<dbReference type="AlphaFoldDB" id="A0A392QZI7"/>
<organism evidence="1 2">
    <name type="scientific">Trifolium medium</name>
    <dbReference type="NCBI Taxonomy" id="97028"/>
    <lineage>
        <taxon>Eukaryota</taxon>
        <taxon>Viridiplantae</taxon>
        <taxon>Streptophyta</taxon>
        <taxon>Embryophyta</taxon>
        <taxon>Tracheophyta</taxon>
        <taxon>Spermatophyta</taxon>
        <taxon>Magnoliopsida</taxon>
        <taxon>eudicotyledons</taxon>
        <taxon>Gunneridae</taxon>
        <taxon>Pentapetalae</taxon>
        <taxon>rosids</taxon>
        <taxon>fabids</taxon>
        <taxon>Fabales</taxon>
        <taxon>Fabaceae</taxon>
        <taxon>Papilionoideae</taxon>
        <taxon>50 kb inversion clade</taxon>
        <taxon>NPAAA clade</taxon>
        <taxon>Hologalegina</taxon>
        <taxon>IRL clade</taxon>
        <taxon>Trifolieae</taxon>
        <taxon>Trifolium</taxon>
    </lineage>
</organism>
<dbReference type="EMBL" id="LXQA010169154">
    <property type="protein sequence ID" value="MCI28946.1"/>
    <property type="molecule type" value="Genomic_DNA"/>
</dbReference>
<keyword evidence="2" id="KW-1185">Reference proteome</keyword>
<sequence length="20" mass="2252">MGTLILRGVLIEPVVLMQLR</sequence>
<proteinExistence type="predicted"/>
<reference evidence="1 2" key="1">
    <citation type="journal article" date="2018" name="Front. Plant Sci.">
        <title>Red Clover (Trifolium pratense) and Zigzag Clover (T. medium) - A Picture of Genomic Similarities and Differences.</title>
        <authorList>
            <person name="Dluhosova J."/>
            <person name="Istvanek J."/>
            <person name="Nedelnik J."/>
            <person name="Repkova J."/>
        </authorList>
    </citation>
    <scope>NUCLEOTIDE SEQUENCE [LARGE SCALE GENOMIC DNA]</scope>
    <source>
        <strain evidence="2">cv. 10/8</strain>
        <tissue evidence="1">Leaf</tissue>
    </source>
</reference>